<organism evidence="2 3">
    <name type="scientific">Thermochromatium tepidum ATCC 43061</name>
    <dbReference type="NCBI Taxonomy" id="316276"/>
    <lineage>
        <taxon>Bacteria</taxon>
        <taxon>Pseudomonadati</taxon>
        <taxon>Pseudomonadota</taxon>
        <taxon>Gammaproteobacteria</taxon>
        <taxon>Chromatiales</taxon>
        <taxon>Chromatiaceae</taxon>
        <taxon>Thermochromatium</taxon>
    </lineage>
</organism>
<proteinExistence type="predicted"/>
<reference evidence="2 3" key="1">
    <citation type="submission" date="2019-12" db="EMBL/GenBank/DDBJ databases">
        <title>The complete genome of the thermophilic, anoxygenic phototrophic gammaproteobacterium Thermochromatium tepidum.</title>
        <authorList>
            <person name="Sattley W.M."/>
            <person name="Swingley W.D."/>
            <person name="Burchell B.M."/>
            <person name="Gurbani S.A."/>
            <person name="Kujawa C.M."/>
            <person name="Nuccio D.A."/>
            <person name="Schladweiler J."/>
            <person name="Shaffer K.N."/>
            <person name="Stokes L.M."/>
            <person name="Touchman J.W."/>
            <person name="Blankenship R.E."/>
            <person name="Madigan M.T."/>
        </authorList>
    </citation>
    <scope>NUCLEOTIDE SEQUENCE [LARGE SCALE GENOMIC DNA]</scope>
    <source>
        <strain evidence="2 3">ATCC 43061</strain>
    </source>
</reference>
<evidence type="ECO:0000313" key="3">
    <source>
        <dbReference type="Proteomes" id="UP000426424"/>
    </source>
</evidence>
<keyword evidence="1" id="KW-0732">Signal</keyword>
<name>A0A6I6DZV7_THETI</name>
<dbReference type="RefSeq" id="WP_153974424.1">
    <property type="nucleotide sequence ID" value="NZ_CP039268.1"/>
</dbReference>
<dbReference type="AlphaFoldDB" id="A0A6I6DZV7"/>
<evidence type="ECO:0000256" key="1">
    <source>
        <dbReference type="SAM" id="SignalP"/>
    </source>
</evidence>
<dbReference type="EMBL" id="CP039268">
    <property type="protein sequence ID" value="QGU32225.1"/>
    <property type="molecule type" value="Genomic_DNA"/>
</dbReference>
<accession>A0A6I6DZV7</accession>
<keyword evidence="3" id="KW-1185">Reference proteome</keyword>
<feature type="signal peptide" evidence="1">
    <location>
        <begin position="1"/>
        <end position="20"/>
    </location>
</feature>
<protein>
    <recommendedName>
        <fullName evidence="4">DUF3761 domain-containing protein</fullName>
    </recommendedName>
</protein>
<dbReference type="Proteomes" id="UP000426424">
    <property type="component" value="Chromosome"/>
</dbReference>
<evidence type="ECO:0000313" key="2">
    <source>
        <dbReference type="EMBL" id="QGU32225.1"/>
    </source>
</evidence>
<sequence length="107" mass="11957">MRRFTLVFQLLAAWSILLLADPVWSDPKPHPMIKYGRCPSSYRVSGDYCVPSSRSAFAVEKRGRCPSGYFVSGDYCVAGSRARMAIPKVGRCPSGWTVSGDYCLERR</sequence>
<dbReference type="KEGG" id="ttp:E6P07_04015"/>
<gene>
    <name evidence="2" type="ORF">E6P07_04015</name>
</gene>
<feature type="chain" id="PRO_5026062684" description="DUF3761 domain-containing protein" evidence="1">
    <location>
        <begin position="21"/>
        <end position="107"/>
    </location>
</feature>
<evidence type="ECO:0008006" key="4">
    <source>
        <dbReference type="Google" id="ProtNLM"/>
    </source>
</evidence>
<dbReference type="OrthoDB" id="5769323at2"/>